<keyword evidence="6 10" id="KW-0548">Nucleotidyltransferase</keyword>
<evidence type="ECO:0000256" key="4">
    <source>
        <dbReference type="ARBA" id="ARBA00022490"/>
    </source>
</evidence>
<proteinExistence type="inferred from homology"/>
<comment type="function">
    <text evidence="10">Confers DNA tethering and processivity to DNA polymerases and other proteins. Acts as a clamp, forming a ring around DNA (a reaction catalyzed by the clamp-loading complex) which diffuses in an ATP-independent manner freely and bidirectionally along dsDNA. Initially characterized for its ability to contact the catalytic subunit of DNA polymerase III (Pol III), a complex, multichain enzyme responsible for most of the replicative synthesis in bacteria; Pol III exhibits 3'-5' exonuclease proofreading activity. The beta chain is required for initiation of replication as well as for processivity of DNA replication.</text>
</comment>
<accession>A0ABV4MRI7</accession>
<dbReference type="InterPro" id="IPR022634">
    <property type="entry name" value="DNA_polIII_beta_N"/>
</dbReference>
<evidence type="ECO:0000256" key="3">
    <source>
        <dbReference type="ARBA" id="ARBA00021035"/>
    </source>
</evidence>
<evidence type="ECO:0000256" key="2">
    <source>
        <dbReference type="ARBA" id="ARBA00010752"/>
    </source>
</evidence>
<evidence type="ECO:0000313" key="15">
    <source>
        <dbReference type="Proteomes" id="UP001570071"/>
    </source>
</evidence>
<keyword evidence="4 10" id="KW-0963">Cytoplasm</keyword>
<sequence length="377" mass="41447">MELIANNSQSLISFIGHACSNADSRQTGIQSFEFVSIVSKGGQLEITGSNGNQSFTRICEIADVQAKGDGQLCVDAEKLSQVVRALPKNTPVKLKAVKGKDRALISCGRSRLQLKTIDSKEYPTVDMLDDTAINFNLPAKEFVSLLNDVIYAAGRNDVRNFLNGIYLNVAKNYLYASASDGHRMTASKIQIDKDVAKMGILLPIRSMEVFTRLSEAAETIKVSFSESRAEFNWGGLVYRTALIDAKYPDITRLIPTKCESQIKVNRAEFVEVLKRLMVMVSGERSQKVKISTSDNQIQLHTIIENEEDGLGEDFVSAEVGGSKIDYEYGVNPKYLLDALNHMYTDEVSMGFTGANESCCLSPVGAVTSKALIMPVRL</sequence>
<dbReference type="Gene3D" id="3.10.150.10">
    <property type="entry name" value="DNA Polymerase III, subunit A, domain 2"/>
    <property type="match status" value="1"/>
</dbReference>
<evidence type="ECO:0000256" key="1">
    <source>
        <dbReference type="ARBA" id="ARBA00004496"/>
    </source>
</evidence>
<dbReference type="InterPro" id="IPR022635">
    <property type="entry name" value="DNA_polIII_beta_C"/>
</dbReference>
<dbReference type="InterPro" id="IPR046938">
    <property type="entry name" value="DNA_clamp_sf"/>
</dbReference>
<dbReference type="Pfam" id="PF02768">
    <property type="entry name" value="DNA_pol3_beta_3"/>
    <property type="match status" value="1"/>
</dbReference>
<reference evidence="14 15" key="1">
    <citation type="journal article" date="2024" name="ISME J.">
        <title>Tailless and filamentous prophages are predominant in marine Vibrio.</title>
        <authorList>
            <person name="Steensen K."/>
            <person name="Seneca J."/>
            <person name="Bartlau N."/>
            <person name="Yu X.A."/>
            <person name="Hussain F.A."/>
            <person name="Polz M.F."/>
        </authorList>
    </citation>
    <scope>NUCLEOTIDE SEQUENCE [LARGE SCALE GENOMIC DNA]</scope>
    <source>
        <strain evidence="14 15">10N.239.312.F12</strain>
    </source>
</reference>
<evidence type="ECO:0000259" key="11">
    <source>
        <dbReference type="Pfam" id="PF00712"/>
    </source>
</evidence>
<dbReference type="InterPro" id="IPR001001">
    <property type="entry name" value="DNA_polIII_beta"/>
</dbReference>
<dbReference type="RefSeq" id="WP_269336680.1">
    <property type="nucleotide sequence ID" value="NZ_JBFSSG010000001.1"/>
</dbReference>
<dbReference type="CDD" id="cd00140">
    <property type="entry name" value="beta_clamp"/>
    <property type="match status" value="1"/>
</dbReference>
<evidence type="ECO:0000256" key="9">
    <source>
        <dbReference type="ARBA" id="ARBA00023125"/>
    </source>
</evidence>
<dbReference type="SMART" id="SM00480">
    <property type="entry name" value="POL3Bc"/>
    <property type="match status" value="1"/>
</dbReference>
<dbReference type="Gene3D" id="3.70.10.10">
    <property type="match status" value="1"/>
</dbReference>
<dbReference type="InterPro" id="IPR022637">
    <property type="entry name" value="DNA_polIII_beta_cen"/>
</dbReference>
<keyword evidence="7 10" id="KW-0235">DNA replication</keyword>
<comment type="similarity">
    <text evidence="2 10">Belongs to the beta sliding clamp family.</text>
</comment>
<dbReference type="PANTHER" id="PTHR30478">
    <property type="entry name" value="DNA POLYMERASE III SUBUNIT BETA"/>
    <property type="match status" value="1"/>
</dbReference>
<comment type="subcellular location">
    <subcellularLocation>
        <location evidence="1 10">Cytoplasm</location>
    </subcellularLocation>
</comment>
<evidence type="ECO:0000259" key="12">
    <source>
        <dbReference type="Pfam" id="PF02767"/>
    </source>
</evidence>
<keyword evidence="9" id="KW-0238">DNA-binding</keyword>
<evidence type="ECO:0000256" key="10">
    <source>
        <dbReference type="PIRNR" id="PIRNR000804"/>
    </source>
</evidence>
<comment type="caution">
    <text evidence="14">The sequence shown here is derived from an EMBL/GenBank/DDBJ whole genome shotgun (WGS) entry which is preliminary data.</text>
</comment>
<dbReference type="Proteomes" id="UP001570071">
    <property type="component" value="Unassembled WGS sequence"/>
</dbReference>
<feature type="domain" description="DNA polymerase III beta sliding clamp N-terminal" evidence="11">
    <location>
        <begin position="9"/>
        <end position="126"/>
    </location>
</feature>
<evidence type="ECO:0000256" key="8">
    <source>
        <dbReference type="ARBA" id="ARBA00022932"/>
    </source>
</evidence>
<dbReference type="NCBIfam" id="TIGR00663">
    <property type="entry name" value="dnan"/>
    <property type="match status" value="1"/>
</dbReference>
<dbReference type="Pfam" id="PF02767">
    <property type="entry name" value="DNA_pol3_beta_2"/>
    <property type="match status" value="1"/>
</dbReference>
<evidence type="ECO:0000256" key="5">
    <source>
        <dbReference type="ARBA" id="ARBA00022679"/>
    </source>
</evidence>
<dbReference type="GO" id="GO:0003887">
    <property type="term" value="F:DNA-directed DNA polymerase activity"/>
    <property type="evidence" value="ECO:0007669"/>
    <property type="project" value="UniProtKB-EC"/>
</dbReference>
<dbReference type="EMBL" id="JBFSSG010000001">
    <property type="protein sequence ID" value="MEZ8719724.1"/>
    <property type="molecule type" value="Genomic_DNA"/>
</dbReference>
<gene>
    <name evidence="14" type="primary">dnaN</name>
    <name evidence="14" type="ORF">AB6D66_01505</name>
</gene>
<keyword evidence="5 10" id="KW-0808">Transferase</keyword>
<keyword evidence="8 10" id="KW-0239">DNA-directed DNA polymerase</keyword>
<organism evidence="14 15">
    <name type="scientific">Vibrio pomeroyi</name>
    <dbReference type="NCBI Taxonomy" id="198832"/>
    <lineage>
        <taxon>Bacteria</taxon>
        <taxon>Pseudomonadati</taxon>
        <taxon>Pseudomonadota</taxon>
        <taxon>Gammaproteobacteria</taxon>
        <taxon>Vibrionales</taxon>
        <taxon>Vibrionaceae</taxon>
        <taxon>Vibrio</taxon>
    </lineage>
</organism>
<evidence type="ECO:0000259" key="13">
    <source>
        <dbReference type="Pfam" id="PF02768"/>
    </source>
</evidence>
<evidence type="ECO:0000256" key="6">
    <source>
        <dbReference type="ARBA" id="ARBA00022695"/>
    </source>
</evidence>
<feature type="domain" description="DNA polymerase III beta sliding clamp central" evidence="12">
    <location>
        <begin position="137"/>
        <end position="249"/>
    </location>
</feature>
<comment type="subunit">
    <text evidence="10">Forms a ring-shaped head-to-tail homodimer around DNA.</text>
</comment>
<keyword evidence="15" id="KW-1185">Reference proteome</keyword>
<dbReference type="Pfam" id="PF00712">
    <property type="entry name" value="DNA_pol3_beta"/>
    <property type="match status" value="1"/>
</dbReference>
<dbReference type="PANTHER" id="PTHR30478:SF0">
    <property type="entry name" value="BETA SLIDING CLAMP"/>
    <property type="match status" value="1"/>
</dbReference>
<dbReference type="PIRSF" id="PIRSF000804">
    <property type="entry name" value="DNA_pol_III_b"/>
    <property type="match status" value="1"/>
</dbReference>
<name>A0ABV4MRI7_9VIBR</name>
<evidence type="ECO:0000256" key="7">
    <source>
        <dbReference type="ARBA" id="ARBA00022705"/>
    </source>
</evidence>
<protein>
    <recommendedName>
        <fullName evidence="3 10">Beta sliding clamp</fullName>
    </recommendedName>
</protein>
<feature type="domain" description="DNA polymerase III beta sliding clamp C-terminal" evidence="13">
    <location>
        <begin position="252"/>
        <end position="376"/>
    </location>
</feature>
<evidence type="ECO:0000313" key="14">
    <source>
        <dbReference type="EMBL" id="MEZ8719724.1"/>
    </source>
</evidence>
<dbReference type="SUPFAM" id="SSF55979">
    <property type="entry name" value="DNA clamp"/>
    <property type="match status" value="3"/>
</dbReference>